<sequence length="220" mass="22897">MQRALIVGASGGIGAALQRVLADRGYDVVGLSRTLDGLDVTDAASVDRVLGAQEGPFDIILVASGILAPEGGTPEKSLDQIDAAAMAHVMAVNAIGPALVLRHVPRMLPTDARSVVGVLTARVGSIGDNGLGGWYAYRASKSAANQIVRTAAIEIGRKHKQAVVVALHPGTVATPFTKAYPGHRKVAPHEAAENLLRVTDGLTPAESGKFFDWAGKEVPW</sequence>
<organism evidence="1 2">
    <name type="scientific">Tropicimonas isoalkanivorans</name>
    <dbReference type="NCBI Taxonomy" id="441112"/>
    <lineage>
        <taxon>Bacteria</taxon>
        <taxon>Pseudomonadati</taxon>
        <taxon>Pseudomonadota</taxon>
        <taxon>Alphaproteobacteria</taxon>
        <taxon>Rhodobacterales</taxon>
        <taxon>Roseobacteraceae</taxon>
        <taxon>Tropicimonas</taxon>
    </lineage>
</organism>
<accession>A0A1I1EDY5</accession>
<gene>
    <name evidence="1" type="ORF">SAMN04488094_101768</name>
</gene>
<name>A0A1I1EDY5_9RHOB</name>
<dbReference type="PANTHER" id="PTHR45458:SF1">
    <property type="entry name" value="SHORT CHAIN DEHYDROGENASE"/>
    <property type="match status" value="1"/>
</dbReference>
<dbReference type="Pfam" id="PF00106">
    <property type="entry name" value="adh_short"/>
    <property type="match status" value="1"/>
</dbReference>
<dbReference type="OrthoDB" id="9785826at2"/>
<dbReference type="InterPro" id="IPR036291">
    <property type="entry name" value="NAD(P)-bd_dom_sf"/>
</dbReference>
<evidence type="ECO:0000313" key="1">
    <source>
        <dbReference type="EMBL" id="SFB85267.1"/>
    </source>
</evidence>
<dbReference type="EMBL" id="FOLG01000001">
    <property type="protein sequence ID" value="SFB85267.1"/>
    <property type="molecule type" value="Genomic_DNA"/>
</dbReference>
<dbReference type="InterPro" id="IPR052184">
    <property type="entry name" value="SDR_enzymes"/>
</dbReference>
<dbReference type="AlphaFoldDB" id="A0A1I1EDY5"/>
<dbReference type="Gene3D" id="3.40.50.720">
    <property type="entry name" value="NAD(P)-binding Rossmann-like Domain"/>
    <property type="match status" value="1"/>
</dbReference>
<proteinExistence type="predicted"/>
<reference evidence="1 2" key="1">
    <citation type="submission" date="2016-10" db="EMBL/GenBank/DDBJ databases">
        <authorList>
            <person name="de Groot N.N."/>
        </authorList>
    </citation>
    <scope>NUCLEOTIDE SEQUENCE [LARGE SCALE GENOMIC DNA]</scope>
    <source>
        <strain evidence="1 2">DSM 19548</strain>
    </source>
</reference>
<dbReference type="Proteomes" id="UP000198728">
    <property type="component" value="Unassembled WGS sequence"/>
</dbReference>
<dbReference type="SUPFAM" id="SSF51735">
    <property type="entry name" value="NAD(P)-binding Rossmann-fold domains"/>
    <property type="match status" value="1"/>
</dbReference>
<keyword evidence="2" id="KW-1185">Reference proteome</keyword>
<protein>
    <submittedName>
        <fullName evidence="1">Short-chain dehydrogenase</fullName>
    </submittedName>
</protein>
<dbReference type="RefSeq" id="WP_093359309.1">
    <property type="nucleotide sequence ID" value="NZ_FOLG01000001.1"/>
</dbReference>
<dbReference type="PANTHER" id="PTHR45458">
    <property type="entry name" value="SHORT-CHAIN DEHYDROGENASE/REDUCTASE SDR"/>
    <property type="match status" value="1"/>
</dbReference>
<dbReference type="GO" id="GO:0016616">
    <property type="term" value="F:oxidoreductase activity, acting on the CH-OH group of donors, NAD or NADP as acceptor"/>
    <property type="evidence" value="ECO:0007669"/>
    <property type="project" value="TreeGrafter"/>
</dbReference>
<dbReference type="STRING" id="441112.SAMN04488094_101768"/>
<dbReference type="InterPro" id="IPR002347">
    <property type="entry name" value="SDR_fam"/>
</dbReference>
<dbReference type="PRINTS" id="PR00081">
    <property type="entry name" value="GDHRDH"/>
</dbReference>
<evidence type="ECO:0000313" key="2">
    <source>
        <dbReference type="Proteomes" id="UP000198728"/>
    </source>
</evidence>